<proteinExistence type="predicted"/>
<evidence type="ECO:0000313" key="2">
    <source>
        <dbReference type="EMBL" id="QWF70937.1"/>
    </source>
</evidence>
<dbReference type="SUPFAM" id="SSF53448">
    <property type="entry name" value="Nucleotide-diphospho-sugar transferases"/>
    <property type="match status" value="1"/>
</dbReference>
<organism evidence="2 3">
    <name type="scientific">Methylomonas paludis</name>
    <dbReference type="NCBI Taxonomy" id="1173101"/>
    <lineage>
        <taxon>Bacteria</taxon>
        <taxon>Pseudomonadati</taxon>
        <taxon>Pseudomonadota</taxon>
        <taxon>Gammaproteobacteria</taxon>
        <taxon>Methylococcales</taxon>
        <taxon>Methylococcaceae</taxon>
        <taxon>Methylomonas</taxon>
    </lineage>
</organism>
<accession>A0A975R9C6</accession>
<dbReference type="InterPro" id="IPR029044">
    <property type="entry name" value="Nucleotide-diphossugar_trans"/>
</dbReference>
<protein>
    <submittedName>
        <fullName evidence="2">Glycosyltransferase</fullName>
    </submittedName>
</protein>
<dbReference type="AlphaFoldDB" id="A0A975R9C6"/>
<dbReference type="GO" id="GO:0016758">
    <property type="term" value="F:hexosyltransferase activity"/>
    <property type="evidence" value="ECO:0007669"/>
    <property type="project" value="UniProtKB-ARBA"/>
</dbReference>
<dbReference type="RefSeq" id="WP_215582445.1">
    <property type="nucleotide sequence ID" value="NZ_CP073754.1"/>
</dbReference>
<evidence type="ECO:0000259" key="1">
    <source>
        <dbReference type="Pfam" id="PF00535"/>
    </source>
</evidence>
<dbReference type="EMBL" id="CP073754">
    <property type="protein sequence ID" value="QWF70937.1"/>
    <property type="molecule type" value="Genomic_DNA"/>
</dbReference>
<sequence length="283" mass="31227">MSGSDENQLVSIPRTGTGIVPTGGKRRLTPKPAATTTDALVSIITATYNAAAYLPNLAASLQALNYRNFEWIVVDANSTDETINLLNHYDELIDYWISEPDQGIYDAWNKGLQAAQGEWVCFMGADDQITPDSLTAMLAIAAASAKPLDFISGRVAMYRGTKLLRTIGKPWSWRQFQTYMCVAHTGALHRLGYFKQYGSFDNSFKICGDYEILLRSHANLKAGFTPSVVASMQVGGQSNHNPAVFAEVLRARLLHNLTTPFAGQLNAIWAKTRWHIRKLIGIV</sequence>
<dbReference type="InterPro" id="IPR001173">
    <property type="entry name" value="Glyco_trans_2-like"/>
</dbReference>
<keyword evidence="3" id="KW-1185">Reference proteome</keyword>
<evidence type="ECO:0000313" key="3">
    <source>
        <dbReference type="Proteomes" id="UP000676649"/>
    </source>
</evidence>
<feature type="domain" description="Glycosyltransferase 2-like" evidence="1">
    <location>
        <begin position="42"/>
        <end position="169"/>
    </location>
</feature>
<dbReference type="PANTHER" id="PTHR22916:SF3">
    <property type="entry name" value="UDP-GLCNAC:BETAGAL BETA-1,3-N-ACETYLGLUCOSAMINYLTRANSFERASE-LIKE PROTEIN 1"/>
    <property type="match status" value="1"/>
</dbReference>
<gene>
    <name evidence="2" type="ORF">KEF85_00055</name>
</gene>
<name>A0A975R9C6_9GAMM</name>
<dbReference type="PANTHER" id="PTHR22916">
    <property type="entry name" value="GLYCOSYLTRANSFERASE"/>
    <property type="match status" value="1"/>
</dbReference>
<dbReference type="Gene3D" id="3.90.550.10">
    <property type="entry name" value="Spore Coat Polysaccharide Biosynthesis Protein SpsA, Chain A"/>
    <property type="match status" value="1"/>
</dbReference>
<dbReference type="Pfam" id="PF00535">
    <property type="entry name" value="Glycos_transf_2"/>
    <property type="match status" value="1"/>
</dbReference>
<dbReference type="CDD" id="cd06433">
    <property type="entry name" value="GT_2_WfgS_like"/>
    <property type="match status" value="1"/>
</dbReference>
<dbReference type="KEGG" id="mpad:KEF85_00055"/>
<reference evidence="2" key="1">
    <citation type="submission" date="2021-04" db="EMBL/GenBank/DDBJ databases">
        <title>Draft genome sequence data of methanotrophic Methylovulum sp. strain S1L and Methylomonas sp. strain S2AM isolated from boreal lake water columns.</title>
        <authorList>
            <person name="Rissanen A.J."/>
            <person name="Mangayil R."/>
            <person name="Svenning M.M."/>
            <person name="Khanongnuch R."/>
        </authorList>
    </citation>
    <scope>NUCLEOTIDE SEQUENCE</scope>
    <source>
        <strain evidence="2">S2AM</strain>
    </source>
</reference>
<dbReference type="Proteomes" id="UP000676649">
    <property type="component" value="Chromosome"/>
</dbReference>